<reference evidence="1" key="1">
    <citation type="submission" date="2022-01" db="EMBL/GenBank/DDBJ databases">
        <title>Comparative genomics reveals a dynamic genome evolution in the ectomycorrhizal milk-cap (Lactarius) mushrooms.</title>
        <authorList>
            <consortium name="DOE Joint Genome Institute"/>
            <person name="Lebreton A."/>
            <person name="Tang N."/>
            <person name="Kuo A."/>
            <person name="LaButti K."/>
            <person name="Drula E."/>
            <person name="Barry K."/>
            <person name="Clum A."/>
            <person name="Lipzen A."/>
            <person name="Mousain D."/>
            <person name="Ng V."/>
            <person name="Wang R."/>
            <person name="Wang X."/>
            <person name="Dai Y."/>
            <person name="Henrissat B."/>
            <person name="Grigoriev I.V."/>
            <person name="Guerin-Laguette A."/>
            <person name="Yu F."/>
            <person name="Martin F.M."/>
        </authorList>
    </citation>
    <scope>NUCLEOTIDE SEQUENCE</scope>
    <source>
        <strain evidence="1">QP</strain>
    </source>
</reference>
<sequence>MWRQRWGPCGTGAGGAALTWRWQPYQDSTGAVGSRQAPSVSCHNGINGGCVKGVAGVKVVVAMSRQQGVAAMLRSQVVKGLRCREEAEVEERGVWKQTKVGI</sequence>
<organism evidence="1 2">
    <name type="scientific">Lactarius akahatsu</name>
    <dbReference type="NCBI Taxonomy" id="416441"/>
    <lineage>
        <taxon>Eukaryota</taxon>
        <taxon>Fungi</taxon>
        <taxon>Dikarya</taxon>
        <taxon>Basidiomycota</taxon>
        <taxon>Agaricomycotina</taxon>
        <taxon>Agaricomycetes</taxon>
        <taxon>Russulales</taxon>
        <taxon>Russulaceae</taxon>
        <taxon>Lactarius</taxon>
    </lineage>
</organism>
<name>A0AAD4QD21_9AGAM</name>
<evidence type="ECO:0000313" key="1">
    <source>
        <dbReference type="EMBL" id="KAH8990071.1"/>
    </source>
</evidence>
<accession>A0AAD4QD21</accession>
<comment type="caution">
    <text evidence="1">The sequence shown here is derived from an EMBL/GenBank/DDBJ whole genome shotgun (WGS) entry which is preliminary data.</text>
</comment>
<dbReference type="Proteomes" id="UP001201163">
    <property type="component" value="Unassembled WGS sequence"/>
</dbReference>
<keyword evidence="2" id="KW-1185">Reference proteome</keyword>
<evidence type="ECO:0000313" key="2">
    <source>
        <dbReference type="Proteomes" id="UP001201163"/>
    </source>
</evidence>
<proteinExistence type="predicted"/>
<dbReference type="EMBL" id="JAKELL010000032">
    <property type="protein sequence ID" value="KAH8990071.1"/>
    <property type="molecule type" value="Genomic_DNA"/>
</dbReference>
<dbReference type="AlphaFoldDB" id="A0AAD4QD21"/>
<gene>
    <name evidence="1" type="ORF">EDB92DRAFT_1816924</name>
</gene>
<protein>
    <submittedName>
        <fullName evidence="1">Uncharacterized protein</fullName>
    </submittedName>
</protein>